<organism evidence="9 10">
    <name type="scientific">Streptantibioticus rubrisoli</name>
    <dbReference type="NCBI Taxonomy" id="1387313"/>
    <lineage>
        <taxon>Bacteria</taxon>
        <taxon>Bacillati</taxon>
        <taxon>Actinomycetota</taxon>
        <taxon>Actinomycetes</taxon>
        <taxon>Kitasatosporales</taxon>
        <taxon>Streptomycetaceae</taxon>
        <taxon>Streptantibioticus</taxon>
    </lineage>
</organism>
<comment type="pathway">
    <text evidence="1">Porphyrin-containing compound metabolism; protoporphyrin-IX biosynthesis; coproporphyrinogen-III from 5-aminolevulinate: step 4/4.</text>
</comment>
<comment type="caution">
    <text evidence="9">The sequence shown here is derived from an EMBL/GenBank/DDBJ whole genome shotgun (WGS) entry which is preliminary data.</text>
</comment>
<dbReference type="PANTHER" id="PTHR21091">
    <property type="entry name" value="METHYLTETRAHYDROFOLATE:HOMOCYSTEINE METHYLTRANSFERASE RELATED"/>
    <property type="match status" value="1"/>
</dbReference>
<gene>
    <name evidence="9" type="primary">hemE</name>
    <name evidence="9" type="ORF">NON19_01585</name>
</gene>
<dbReference type="SUPFAM" id="SSF51726">
    <property type="entry name" value="UROD/MetE-like"/>
    <property type="match status" value="1"/>
</dbReference>
<dbReference type="Pfam" id="PF01208">
    <property type="entry name" value="URO-D"/>
    <property type="match status" value="1"/>
</dbReference>
<evidence type="ECO:0000256" key="1">
    <source>
        <dbReference type="ARBA" id="ARBA00004804"/>
    </source>
</evidence>
<name>A0ABT1P5U8_9ACTN</name>
<reference evidence="9 10" key="1">
    <citation type="submission" date="2022-06" db="EMBL/GenBank/DDBJ databases">
        <title>Draft genome sequence of type strain Streptomyces rubrisoli DSM 42083.</title>
        <authorList>
            <person name="Duangmal K."/>
            <person name="Klaysubun C."/>
        </authorList>
    </citation>
    <scope>NUCLEOTIDE SEQUENCE [LARGE SCALE GENOMIC DNA]</scope>
    <source>
        <strain evidence="9 10">DSM 42083</strain>
    </source>
</reference>
<dbReference type="PANTHER" id="PTHR21091:SF169">
    <property type="entry name" value="UROPORPHYRINOGEN DECARBOXYLASE"/>
    <property type="match status" value="1"/>
</dbReference>
<dbReference type="CDD" id="cd00717">
    <property type="entry name" value="URO-D"/>
    <property type="match status" value="1"/>
</dbReference>
<dbReference type="GO" id="GO:0004853">
    <property type="term" value="F:uroporphyrinogen decarboxylase activity"/>
    <property type="evidence" value="ECO:0007669"/>
    <property type="project" value="UniProtKB-EC"/>
</dbReference>
<dbReference type="EMBL" id="JANFNH010000001">
    <property type="protein sequence ID" value="MCQ4040746.1"/>
    <property type="molecule type" value="Genomic_DNA"/>
</dbReference>
<evidence type="ECO:0000313" key="10">
    <source>
        <dbReference type="Proteomes" id="UP001206206"/>
    </source>
</evidence>
<evidence type="ECO:0000256" key="6">
    <source>
        <dbReference type="ARBA" id="ARBA00023244"/>
    </source>
</evidence>
<dbReference type="Proteomes" id="UP001206206">
    <property type="component" value="Unassembled WGS sequence"/>
</dbReference>
<keyword evidence="10" id="KW-1185">Reference proteome</keyword>
<proteinExistence type="inferred from homology"/>
<keyword evidence="6" id="KW-0627">Porphyrin biosynthesis</keyword>
<keyword evidence="4" id="KW-0210">Decarboxylase</keyword>
<dbReference type="NCBIfam" id="TIGR01464">
    <property type="entry name" value="hemE"/>
    <property type="match status" value="1"/>
</dbReference>
<evidence type="ECO:0000256" key="5">
    <source>
        <dbReference type="ARBA" id="ARBA00023239"/>
    </source>
</evidence>
<evidence type="ECO:0000313" key="9">
    <source>
        <dbReference type="EMBL" id="MCQ4040746.1"/>
    </source>
</evidence>
<keyword evidence="5 9" id="KW-0456">Lyase</keyword>
<comment type="similarity">
    <text evidence="2">Belongs to the uroporphyrinogen decarboxylase family.</text>
</comment>
<evidence type="ECO:0000259" key="8">
    <source>
        <dbReference type="Pfam" id="PF01208"/>
    </source>
</evidence>
<sequence>MRQAGRYLPEYRAVKERYGFFEMCRNPEAVTEVTLQPVRRFDLDAAILFSDIMVPLAAMGVEIDFAPGPVIARPVRTAADVARLRVPEAEEIAPFVAAAIPMVRAATHVPLIGFAGAPLTLAAYLVESGGTAEGFPGFRSWLHQQPGTAHALLDKLTEVTIRYLRTQITAGVHAVQLFDSWAGVHSAAVHARFGQPYAARALAGIGDLSVPRIYFATNAHHLLDQLADLPAEVIGVDWRAPLSAVRPALPGRTLQGNLDPAVLTAAPEVIAEQAREVLRHGIGGPHIFNLGHGIRPDVPPDRVSRLVDAVRSFDREPAAIPGGLR</sequence>
<dbReference type="InterPro" id="IPR000257">
    <property type="entry name" value="Uroporphyrinogen_deCOase"/>
</dbReference>
<feature type="domain" description="Uroporphyrinogen decarboxylase (URO-D)" evidence="8">
    <location>
        <begin position="1"/>
        <end position="312"/>
    </location>
</feature>
<evidence type="ECO:0000256" key="7">
    <source>
        <dbReference type="NCBIfam" id="TIGR01464"/>
    </source>
</evidence>
<dbReference type="InterPro" id="IPR038071">
    <property type="entry name" value="UROD/MetE-like_sf"/>
</dbReference>
<evidence type="ECO:0000256" key="3">
    <source>
        <dbReference type="ARBA" id="ARBA00012288"/>
    </source>
</evidence>
<protein>
    <recommendedName>
        <fullName evidence="3 7">Uroporphyrinogen decarboxylase</fullName>
        <ecNumber evidence="3 7">4.1.1.37</ecNumber>
    </recommendedName>
</protein>
<dbReference type="Gene3D" id="3.20.20.210">
    <property type="match status" value="1"/>
</dbReference>
<evidence type="ECO:0000256" key="2">
    <source>
        <dbReference type="ARBA" id="ARBA00009935"/>
    </source>
</evidence>
<dbReference type="InterPro" id="IPR006361">
    <property type="entry name" value="Uroporphyrinogen_deCO2ase_HemE"/>
</dbReference>
<dbReference type="EC" id="4.1.1.37" evidence="3 7"/>
<accession>A0ABT1P5U8</accession>
<evidence type="ECO:0000256" key="4">
    <source>
        <dbReference type="ARBA" id="ARBA00022793"/>
    </source>
</evidence>